<organism evidence="1 2">
    <name type="scientific">Bacillus zhangzhouensis</name>
    <dbReference type="NCBI Taxonomy" id="1178540"/>
    <lineage>
        <taxon>Bacteria</taxon>
        <taxon>Bacillati</taxon>
        <taxon>Bacillota</taxon>
        <taxon>Bacilli</taxon>
        <taxon>Bacillales</taxon>
        <taxon>Bacillaceae</taxon>
        <taxon>Bacillus</taxon>
    </lineage>
</organism>
<comment type="caution">
    <text evidence="1">The sequence shown here is derived from an EMBL/GenBank/DDBJ whole genome shotgun (WGS) entry which is preliminary data.</text>
</comment>
<dbReference type="OrthoDB" id="2680636at2"/>
<dbReference type="InterPro" id="IPR013514">
    <property type="entry name" value="DUF3199_YqbG"/>
</dbReference>
<accession>A0A081LGH3</accession>
<dbReference type="RefSeq" id="WP_034317322.1">
    <property type="nucleotide sequence ID" value="NZ_JAVIKA010000004.1"/>
</dbReference>
<evidence type="ECO:0000313" key="2">
    <source>
        <dbReference type="Proteomes" id="UP000028091"/>
    </source>
</evidence>
<name>A0A081LGH3_9BACI</name>
<dbReference type="Proteomes" id="UP000028091">
    <property type="component" value="Unassembled WGS sequence"/>
</dbReference>
<proteinExistence type="predicted"/>
<evidence type="ECO:0008006" key="3">
    <source>
        <dbReference type="Google" id="ProtNLM"/>
    </source>
</evidence>
<protein>
    <recommendedName>
        <fullName evidence="3">DUF3199 family protein</fullName>
    </recommendedName>
</protein>
<dbReference type="Gene3D" id="1.10.3230.10">
    <property type="entry name" value="YqbG-like"/>
    <property type="match status" value="1"/>
</dbReference>
<evidence type="ECO:0000313" key="1">
    <source>
        <dbReference type="EMBL" id="KEP28349.1"/>
    </source>
</evidence>
<gene>
    <name evidence="1" type="ORF">BA70_01795</name>
</gene>
<dbReference type="EMBL" id="JOTP01000001">
    <property type="protein sequence ID" value="KEP28349.1"/>
    <property type="molecule type" value="Genomic_DNA"/>
</dbReference>
<sequence length="127" mass="14212">MIISAEEVQAYSVFDRVKNRSVERLTADIIEAEAAVFQIVGHDFTSEKYQPLPEKARIALLKMAQYFAMLNDDESMVKGFTSEKMGDYSYAKAADQVKGRPHVYALLVDYIEPSLTGGSAKLKVRSL</sequence>
<dbReference type="CDD" id="cd08053">
    <property type="entry name" value="Yqbg"/>
    <property type="match status" value="1"/>
</dbReference>
<dbReference type="InterPro" id="IPR036558">
    <property type="entry name" value="YqbG-like_sf"/>
</dbReference>
<dbReference type="SUPFAM" id="SSF116915">
    <property type="entry name" value="Hypothetical protein YqbG"/>
    <property type="match status" value="1"/>
</dbReference>
<dbReference type="eggNOG" id="ENOG5033JW4">
    <property type="taxonomic scope" value="Bacteria"/>
</dbReference>
<keyword evidence="2" id="KW-1185">Reference proteome</keyword>
<dbReference type="AlphaFoldDB" id="A0A081LGH3"/>
<reference evidence="1 2" key="1">
    <citation type="submission" date="2012-09" db="EMBL/GenBank/DDBJ databases">
        <title>Genome Sequence of Bacillus sp. DW5-4.</title>
        <authorList>
            <person name="Lai Q."/>
            <person name="Liu Y."/>
            <person name="Shao Z."/>
        </authorList>
    </citation>
    <scope>NUCLEOTIDE SEQUENCE [LARGE SCALE GENOMIC DNA]</scope>
    <source>
        <strain evidence="1 2">DW5-4</strain>
    </source>
</reference>
<dbReference type="Pfam" id="PF11436">
    <property type="entry name" value="DUF3199"/>
    <property type="match status" value="1"/>
</dbReference>